<keyword evidence="2" id="KW-1185">Reference proteome</keyword>
<sequence>MFGYVVPFKPELKIREYDLYKAYYCGLCREISKKSVLSKFMLTYDMTFLSLLLSSIYEKEREEIKKYFCPYKAKNIFSIDSNQYLKYAADMNIILSNRKLIDNYFDTNNPIYSFIANFIRAKQYTEIAKNKISKIDYYLKQLRNLEKHRCNNIDEIGNNFAEITSEILTINDDKYSKIMRQFGYNLGKWIYTIDAFDDLEKDIKYKNYNPILYRFNYKGENPKEFKLSIKDNMEFTLIKCLDEISKAFELLEFKRNRGIIENIVYIGLERKTKSIIEGGCKSEKSI</sequence>
<dbReference type="Pfam" id="PF18937">
    <property type="entry name" value="DUF5685"/>
    <property type="match status" value="1"/>
</dbReference>
<dbReference type="RefSeq" id="WP_078696126.1">
    <property type="nucleotide sequence ID" value="NZ_FUYH01000006.1"/>
</dbReference>
<dbReference type="EMBL" id="FUYH01000006">
    <property type="protein sequence ID" value="SKA85250.1"/>
    <property type="molecule type" value="Genomic_DNA"/>
</dbReference>
<evidence type="ECO:0000313" key="1">
    <source>
        <dbReference type="EMBL" id="SKA85250.1"/>
    </source>
</evidence>
<name>A0A1T4X6E4_9CLOT</name>
<proteinExistence type="predicted"/>
<accession>A0A1T4X6E4</accession>
<gene>
    <name evidence="1" type="ORF">SAMN05443428_106137</name>
</gene>
<evidence type="ECO:0000313" key="2">
    <source>
        <dbReference type="Proteomes" id="UP000190105"/>
    </source>
</evidence>
<organism evidence="1 2">
    <name type="scientific">Caloramator quimbayensis</name>
    <dbReference type="NCBI Taxonomy" id="1147123"/>
    <lineage>
        <taxon>Bacteria</taxon>
        <taxon>Bacillati</taxon>
        <taxon>Bacillota</taxon>
        <taxon>Clostridia</taxon>
        <taxon>Eubacteriales</taxon>
        <taxon>Clostridiaceae</taxon>
        <taxon>Caloramator</taxon>
    </lineage>
</organism>
<reference evidence="2" key="1">
    <citation type="submission" date="2017-02" db="EMBL/GenBank/DDBJ databases">
        <authorList>
            <person name="Varghese N."/>
            <person name="Submissions S."/>
        </authorList>
    </citation>
    <scope>NUCLEOTIDE SEQUENCE [LARGE SCALE GENOMIC DNA]</scope>
    <source>
        <strain evidence="2">USBA 833</strain>
    </source>
</reference>
<dbReference type="InterPro" id="IPR043740">
    <property type="entry name" value="DUF5685"/>
</dbReference>
<dbReference type="STRING" id="1147123.SAMN05443428_106137"/>
<protein>
    <submittedName>
        <fullName evidence="1">Uncharacterized protein</fullName>
    </submittedName>
</protein>
<dbReference type="OrthoDB" id="1722540at2"/>
<dbReference type="AlphaFoldDB" id="A0A1T4X6E4"/>
<dbReference type="Proteomes" id="UP000190105">
    <property type="component" value="Unassembled WGS sequence"/>
</dbReference>